<feature type="compositionally biased region" description="Low complexity" evidence="2">
    <location>
        <begin position="1270"/>
        <end position="1281"/>
    </location>
</feature>
<keyword evidence="6" id="KW-1185">Reference proteome</keyword>
<dbReference type="Proteomes" id="UP000315949">
    <property type="component" value="Unassembled WGS sequence"/>
</dbReference>
<proteinExistence type="predicted"/>
<dbReference type="SUPFAM" id="SSF52151">
    <property type="entry name" value="FabD/lysophospholipase-like"/>
    <property type="match status" value="1"/>
</dbReference>
<evidence type="ECO:0000259" key="4">
    <source>
        <dbReference type="Pfam" id="PF01734"/>
    </source>
</evidence>
<feature type="transmembrane region" description="Helical" evidence="3">
    <location>
        <begin position="193"/>
        <end position="213"/>
    </location>
</feature>
<feature type="transmembrane region" description="Helical" evidence="3">
    <location>
        <begin position="472"/>
        <end position="497"/>
    </location>
</feature>
<feature type="transmembrane region" description="Helical" evidence="3">
    <location>
        <begin position="323"/>
        <end position="345"/>
    </location>
</feature>
<feature type="transmembrane region" description="Helical" evidence="3">
    <location>
        <begin position="159"/>
        <end position="181"/>
    </location>
</feature>
<dbReference type="Pfam" id="PF01734">
    <property type="entry name" value="Patatin"/>
    <property type="match status" value="1"/>
</dbReference>
<protein>
    <recommendedName>
        <fullName evidence="4">PNPLA domain-containing protein</fullName>
    </recommendedName>
</protein>
<dbReference type="EMBL" id="VOHE01000005">
    <property type="protein sequence ID" value="TWT18392.1"/>
    <property type="molecule type" value="Genomic_DNA"/>
</dbReference>
<dbReference type="GO" id="GO:0005829">
    <property type="term" value="C:cytosol"/>
    <property type="evidence" value="ECO:0007669"/>
    <property type="project" value="TreeGrafter"/>
</dbReference>
<evidence type="ECO:0000256" key="1">
    <source>
        <dbReference type="ARBA" id="ARBA00023098"/>
    </source>
</evidence>
<feature type="transmembrane region" description="Helical" evidence="3">
    <location>
        <begin position="277"/>
        <end position="302"/>
    </location>
</feature>
<name>A0A5C5TYG8_9GAMM</name>
<dbReference type="RefSeq" id="WP_146312956.1">
    <property type="nucleotide sequence ID" value="NZ_VOHE01000005.1"/>
</dbReference>
<feature type="domain" description="PNPLA" evidence="4">
    <location>
        <begin position="45"/>
        <end position="124"/>
    </location>
</feature>
<gene>
    <name evidence="5" type="ORF">FQY79_10975</name>
</gene>
<feature type="transmembrane region" description="Helical" evidence="3">
    <location>
        <begin position="540"/>
        <end position="559"/>
    </location>
</feature>
<reference evidence="5 6" key="1">
    <citation type="submission" date="2019-07" db="EMBL/GenBank/DDBJ databases">
        <title>Luteimonas sp. YD-1 nov., isolated from acidic soil.</title>
        <authorList>
            <person name="Zhou J."/>
        </authorList>
    </citation>
    <scope>NUCLEOTIDE SEQUENCE [LARGE SCALE GENOMIC DNA]</scope>
    <source>
        <strain evidence="5 6">YD-1</strain>
    </source>
</reference>
<evidence type="ECO:0000256" key="2">
    <source>
        <dbReference type="SAM" id="MobiDB-lite"/>
    </source>
</evidence>
<feature type="transmembrane region" description="Helical" evidence="3">
    <location>
        <begin position="431"/>
        <end position="452"/>
    </location>
</feature>
<feature type="transmembrane region" description="Helical" evidence="3">
    <location>
        <begin position="400"/>
        <end position="419"/>
    </location>
</feature>
<evidence type="ECO:0000313" key="6">
    <source>
        <dbReference type="Proteomes" id="UP000315949"/>
    </source>
</evidence>
<dbReference type="PANTHER" id="PTHR10728:SF40">
    <property type="entry name" value="PATATIN FAMILY PROTEIN"/>
    <property type="match status" value="1"/>
</dbReference>
<comment type="caution">
    <text evidence="5">The sequence shown here is derived from an EMBL/GenBank/DDBJ whole genome shotgun (WGS) entry which is preliminary data.</text>
</comment>
<dbReference type="GO" id="GO:0046475">
    <property type="term" value="P:glycerophospholipid catabolic process"/>
    <property type="evidence" value="ECO:0007669"/>
    <property type="project" value="TreeGrafter"/>
</dbReference>
<sequence>MPRPRSRRRKDSRLPDIHAVRDAELRTILGPALRRDPQSVEAWGLALSGGGIRSATFGLGVLQALARNGLLECFHYLSTVSGGGYVGAFLQALVRRHGFRRAFATLGAPDDAGPARAQDAPADTRPLRHLREYSNYLAPRKSPFSGDTLGMVGTYVRNVLLVQVQLCALILALCLLPLLVYAGADVLTRRWPVVPLVASGIAGMAAMLMLAYVSTWADRRPQGDAETEPPPRPVVLAALGTILSLALGSMLGALGLARYQHLPAPLAGAVGWLPPEWSAAGADLGVATAALYLLIWHGWLAWSGLAGRRQAPPPPLLRHPWRFVLGTAGAAVFAGLLVALLRGWLATWAGSDGLWHVLVAGPLLMALAVALTAIVHLGLAGPAMSDLQREIWARVGGKTCALVALGMTLSLGLTIYGPWLLRAGAEQGRQALSAAGWAGVATWLATTGLGLLAAHGARLAKAGTRRSRWIDLLVRVAPWIFVFGLLVALSLAGHVLLQLAGPALEHLAGGTAAAPAPPTGNGLPAYLDGLRATVEAYPRALALLVLAALGTWLLFAWAVDVNEFSLNAFYRNRLVRCYLGASNVPRNPEPTTNFDPDDDLPLADVVERERMDDGTRPLYPLIGTALNLVAARQLDWQDRKAASFCLSPGWCGWLPPDSRAGERPIGDTEAAIAATAGPGRRPGRDALASSLTLGGAIAISGAAVNPNMGYHSSPAVTFLLTLFDARLGWWLPNPLHPGHPSGDAVPFFGRWLLAELLGRTHAGGKFVHLSDGGHFENLGIYELVRRRCRFILCVDAAADPARAFADLGNAVHKCRVDFGADIDLDVSGLVPRDDGTAERSCAVGRITYADGATGTLLYLKPTLTGEEPADVLHYARSHPAFPHEPTSDQYFDEAQFESYRRLGEDVARRALEPALERLRTAAAGHGPPRLGLTDSPDKGKLLIALRQRWVAPLPRLDERFARHGEALARLLDRLRDTPALAVLDAQFHPAWTDLVEAPRQAGEPPASPLERRTRMPDPADFRACFYFCQELIRLMEAVYHDLGLEHAWDHPDNRGWINAFRHWSWAPMFRIAWVVGAPTFGARFVSFCQQRLGLPRLDNDGPKRMLRLDRHEVAADGDWAGLCRRLMAEGRINHVEHSILTSGPLASPAPTHLFLLRLRWSSVLARTSHRIPDTTFGVAVVSGRTLRLLRVQDHVRRLGLATEFMRLLINRHVVTAVDIRGGHYGIGGICLDRHARRLQAWLQRTLALARHRHQARSDAARARLRRGRGPEAAAPRAGDGQ</sequence>
<feature type="transmembrane region" description="Helical" evidence="3">
    <location>
        <begin position="357"/>
        <end position="379"/>
    </location>
</feature>
<dbReference type="GO" id="GO:0004623">
    <property type="term" value="F:phospholipase A2 activity"/>
    <property type="evidence" value="ECO:0007669"/>
    <property type="project" value="TreeGrafter"/>
</dbReference>
<dbReference type="InterPro" id="IPR002641">
    <property type="entry name" value="PNPLA_dom"/>
</dbReference>
<feature type="transmembrane region" description="Helical" evidence="3">
    <location>
        <begin position="234"/>
        <end position="257"/>
    </location>
</feature>
<keyword evidence="1" id="KW-0443">Lipid metabolism</keyword>
<dbReference type="Gene3D" id="3.40.1090.10">
    <property type="entry name" value="Cytosolic phospholipase A2 catalytic domain"/>
    <property type="match status" value="1"/>
</dbReference>
<keyword evidence="3" id="KW-0812">Transmembrane</keyword>
<dbReference type="PANTHER" id="PTHR10728">
    <property type="entry name" value="CYTOSOLIC PHOSPHOLIPASE A2"/>
    <property type="match status" value="1"/>
</dbReference>
<dbReference type="InterPro" id="IPR016035">
    <property type="entry name" value="Acyl_Trfase/lysoPLipase"/>
</dbReference>
<keyword evidence="3" id="KW-1133">Transmembrane helix</keyword>
<evidence type="ECO:0000256" key="3">
    <source>
        <dbReference type="SAM" id="Phobius"/>
    </source>
</evidence>
<feature type="region of interest" description="Disordered" evidence="2">
    <location>
        <begin position="1257"/>
        <end position="1281"/>
    </location>
</feature>
<dbReference type="OrthoDB" id="100544at2"/>
<keyword evidence="3" id="KW-0472">Membrane</keyword>
<organism evidence="5 6">
    <name type="scientific">Luteimonas wenzhouensis</name>
    <dbReference type="NCBI Taxonomy" id="2599615"/>
    <lineage>
        <taxon>Bacteria</taxon>
        <taxon>Pseudomonadati</taxon>
        <taxon>Pseudomonadota</taxon>
        <taxon>Gammaproteobacteria</taxon>
        <taxon>Lysobacterales</taxon>
        <taxon>Lysobacteraceae</taxon>
        <taxon>Luteimonas</taxon>
    </lineage>
</organism>
<accession>A0A5C5TYG8</accession>
<evidence type="ECO:0000313" key="5">
    <source>
        <dbReference type="EMBL" id="TWT18392.1"/>
    </source>
</evidence>